<comment type="caution">
    <text evidence="8">The sequence shown here is derived from an EMBL/GenBank/DDBJ whole genome shotgun (WGS) entry which is preliminary data.</text>
</comment>
<gene>
    <name evidence="8" type="ORF">IAA07_11230</name>
</gene>
<dbReference type="CDD" id="cd07478">
    <property type="entry name" value="Peptidases_S8_CspA-like"/>
    <property type="match status" value="1"/>
</dbReference>
<feature type="active site" description="Charge relay system" evidence="5 6">
    <location>
        <position position="188"/>
    </location>
</feature>
<feature type="active site" description="Charge relay system" evidence="5 6">
    <location>
        <position position="523"/>
    </location>
</feature>
<accession>A0A9D2HIS1</accession>
<keyword evidence="4 6" id="KW-0720">Serine protease</keyword>
<dbReference type="InterPro" id="IPR036852">
    <property type="entry name" value="Peptidase_S8/S53_dom_sf"/>
</dbReference>
<organism evidence="8 9">
    <name type="scientific">Candidatus Lachnoclostridium stercoravium</name>
    <dbReference type="NCBI Taxonomy" id="2838633"/>
    <lineage>
        <taxon>Bacteria</taxon>
        <taxon>Bacillati</taxon>
        <taxon>Bacillota</taxon>
        <taxon>Clostridia</taxon>
        <taxon>Lachnospirales</taxon>
        <taxon>Lachnospiraceae</taxon>
    </lineage>
</organism>
<dbReference type="Pfam" id="PF00082">
    <property type="entry name" value="Peptidase_S8"/>
    <property type="match status" value="2"/>
</dbReference>
<sequence length="595" mass="64633">MALCSFDIYSEDFADFIYRHVNSAYEALSEISGSGCIDFVSSEYAVVYRSLDQTLPLSLSRYSYDSIPKLYAPMDTSSMEASGIIASFSQPSLNSMGEGCLIGIIDTGIQYENPLFRNPDGSTRILGIWDQTIPGSARLPVPDKEGQVYLRYSDPILYGTAYTREEIDQALSSPSPLERLPSADTQGHGTFLAGIAAGGASPDGSFIGAAPLANLCIVRLRPAKQYLRDFFLIPPEAEAYQENDIMLGVKYLQYVASHYSMPLVILLGMGTSYGSHDGTSPLSQLFRSVSNYSGVVPVVAAGNESGYRHHYSGNIHADQEYEDVEISVASGENGFIAELWSDDPELYTVGFISPTGENIPRIPLTFQNDNRIAFLLEQTVITVNYVNAEVASGSQLIFMRFQDPAPGIWRIRVYSSLFITGQFHIWLPVHGFISDSTFFLRPDPDTTVTDPANTPSVITAGAYDHESGGIYIHSSRGFSCTGVIKPELAAPGVSVYGPGLAKASSQFSDEDLSLPMTRKTGTSIAAAHTAGAVADLLSWAGKNNMLAAFSPASVKSILIRGAARNPVYSYPSKEWGFGTLNLYQSFLRMRESDPP</sequence>
<feature type="active site" description="Charge relay system" evidence="5 6">
    <location>
        <position position="106"/>
    </location>
</feature>
<evidence type="ECO:0000313" key="9">
    <source>
        <dbReference type="Proteomes" id="UP000823900"/>
    </source>
</evidence>
<evidence type="ECO:0000256" key="6">
    <source>
        <dbReference type="PROSITE-ProRule" id="PRU01240"/>
    </source>
</evidence>
<reference evidence="8" key="2">
    <citation type="submission" date="2021-04" db="EMBL/GenBank/DDBJ databases">
        <authorList>
            <person name="Gilroy R."/>
        </authorList>
    </citation>
    <scope>NUCLEOTIDE SEQUENCE</scope>
    <source>
        <strain evidence="8">CHK178-16964</strain>
    </source>
</reference>
<evidence type="ECO:0000259" key="7">
    <source>
        <dbReference type="Pfam" id="PF00082"/>
    </source>
</evidence>
<dbReference type="InterPro" id="IPR050131">
    <property type="entry name" value="Peptidase_S8_subtilisin-like"/>
</dbReference>
<dbReference type="AlphaFoldDB" id="A0A9D2HIS1"/>
<keyword evidence="2 6" id="KW-0645">Protease</keyword>
<dbReference type="PROSITE" id="PS51892">
    <property type="entry name" value="SUBTILASE"/>
    <property type="match status" value="1"/>
</dbReference>
<dbReference type="InterPro" id="IPR015500">
    <property type="entry name" value="Peptidase_S8_subtilisin-rel"/>
</dbReference>
<comment type="similarity">
    <text evidence="1 6">Belongs to the peptidase S8 family.</text>
</comment>
<dbReference type="EMBL" id="DWZA01000097">
    <property type="protein sequence ID" value="HJA72126.1"/>
    <property type="molecule type" value="Genomic_DNA"/>
</dbReference>
<evidence type="ECO:0000256" key="4">
    <source>
        <dbReference type="ARBA" id="ARBA00022825"/>
    </source>
</evidence>
<dbReference type="GO" id="GO:0005615">
    <property type="term" value="C:extracellular space"/>
    <property type="evidence" value="ECO:0007669"/>
    <property type="project" value="TreeGrafter"/>
</dbReference>
<dbReference type="PROSITE" id="PS00136">
    <property type="entry name" value="SUBTILASE_ASP"/>
    <property type="match status" value="1"/>
</dbReference>
<dbReference type="GO" id="GO:0004252">
    <property type="term" value="F:serine-type endopeptidase activity"/>
    <property type="evidence" value="ECO:0007669"/>
    <property type="project" value="UniProtKB-UniRule"/>
</dbReference>
<evidence type="ECO:0000313" key="8">
    <source>
        <dbReference type="EMBL" id="HJA72126.1"/>
    </source>
</evidence>
<dbReference type="InterPro" id="IPR023827">
    <property type="entry name" value="Peptidase_S8_Asp-AS"/>
</dbReference>
<proteinExistence type="inferred from homology"/>
<dbReference type="PANTHER" id="PTHR43806">
    <property type="entry name" value="PEPTIDASE S8"/>
    <property type="match status" value="1"/>
</dbReference>
<evidence type="ECO:0000256" key="2">
    <source>
        <dbReference type="ARBA" id="ARBA00022670"/>
    </source>
</evidence>
<dbReference type="PANTHER" id="PTHR43806:SF11">
    <property type="entry name" value="CEREVISIN-RELATED"/>
    <property type="match status" value="1"/>
</dbReference>
<dbReference type="Gene3D" id="2.60.120.1290">
    <property type="match status" value="1"/>
</dbReference>
<dbReference type="InterPro" id="IPR034045">
    <property type="entry name" value="Pep_S8_CspA-like"/>
</dbReference>
<evidence type="ECO:0000256" key="1">
    <source>
        <dbReference type="ARBA" id="ARBA00011073"/>
    </source>
</evidence>
<dbReference type="SUPFAM" id="SSF52743">
    <property type="entry name" value="Subtilisin-like"/>
    <property type="match status" value="1"/>
</dbReference>
<name>A0A9D2HIS1_9FIRM</name>
<evidence type="ECO:0000256" key="3">
    <source>
        <dbReference type="ARBA" id="ARBA00022801"/>
    </source>
</evidence>
<reference evidence="8" key="1">
    <citation type="journal article" date="2021" name="PeerJ">
        <title>Extensive microbial diversity within the chicken gut microbiome revealed by metagenomics and culture.</title>
        <authorList>
            <person name="Gilroy R."/>
            <person name="Ravi A."/>
            <person name="Getino M."/>
            <person name="Pursley I."/>
            <person name="Horton D.L."/>
            <person name="Alikhan N.F."/>
            <person name="Baker D."/>
            <person name="Gharbi K."/>
            <person name="Hall N."/>
            <person name="Watson M."/>
            <person name="Adriaenssens E.M."/>
            <person name="Foster-Nyarko E."/>
            <person name="Jarju S."/>
            <person name="Secka A."/>
            <person name="Antonio M."/>
            <person name="Oren A."/>
            <person name="Chaudhuri R.R."/>
            <person name="La Ragione R."/>
            <person name="Hildebrand F."/>
            <person name="Pallen M.J."/>
        </authorList>
    </citation>
    <scope>NUCLEOTIDE SEQUENCE</scope>
    <source>
        <strain evidence="8">CHK178-16964</strain>
    </source>
</reference>
<evidence type="ECO:0000256" key="5">
    <source>
        <dbReference type="PIRSR" id="PIRSR615500-1"/>
    </source>
</evidence>
<dbReference type="GO" id="GO:0006508">
    <property type="term" value="P:proteolysis"/>
    <property type="evidence" value="ECO:0007669"/>
    <property type="project" value="UniProtKB-KW"/>
</dbReference>
<dbReference type="Gene3D" id="3.40.50.200">
    <property type="entry name" value="Peptidase S8/S53 domain"/>
    <property type="match status" value="1"/>
</dbReference>
<dbReference type="Proteomes" id="UP000823900">
    <property type="component" value="Unassembled WGS sequence"/>
</dbReference>
<keyword evidence="3 6" id="KW-0378">Hydrolase</keyword>
<dbReference type="InterPro" id="IPR000209">
    <property type="entry name" value="Peptidase_S8/S53_dom"/>
</dbReference>
<feature type="domain" description="Peptidase S8/S53" evidence="7">
    <location>
        <begin position="445"/>
        <end position="578"/>
    </location>
</feature>
<dbReference type="PRINTS" id="PR00723">
    <property type="entry name" value="SUBTILISIN"/>
</dbReference>
<protein>
    <submittedName>
        <fullName evidence="8">S8 family peptidase</fullName>
    </submittedName>
</protein>
<feature type="domain" description="Peptidase S8/S53" evidence="7">
    <location>
        <begin position="97"/>
        <end position="322"/>
    </location>
</feature>